<feature type="domain" description="SPOR" evidence="2">
    <location>
        <begin position="65"/>
        <end position="143"/>
    </location>
</feature>
<dbReference type="SUPFAM" id="SSF110997">
    <property type="entry name" value="Sporulation related repeat"/>
    <property type="match status" value="1"/>
</dbReference>
<gene>
    <name evidence="3" type="ORF">OM074_18430</name>
</gene>
<dbReference type="GO" id="GO:0042834">
    <property type="term" value="F:peptidoglycan binding"/>
    <property type="evidence" value="ECO:0007669"/>
    <property type="project" value="InterPro"/>
</dbReference>
<comment type="caution">
    <text evidence="3">The sequence shown here is derived from an EMBL/GenBank/DDBJ whole genome shotgun (WGS) entry which is preliminary data.</text>
</comment>
<dbReference type="PROSITE" id="PS51724">
    <property type="entry name" value="SPOR"/>
    <property type="match status" value="1"/>
</dbReference>
<evidence type="ECO:0000313" key="4">
    <source>
        <dbReference type="Proteomes" id="UP001207408"/>
    </source>
</evidence>
<proteinExistence type="predicted"/>
<sequence>MRKLLLSLLILVGLAGCKSLSDTGSSSFSDSDSPYVKEEPKVKPVIKEEKKIIVKEEKVKVIEDEDKSFKYYVIIGSFKVLSNAKNYKQTLTNEGFIPVILENENGLYRVSIAAYNDEMDARNKVNVVRNQYEKYDDTWLLIRKM</sequence>
<keyword evidence="1" id="KW-0732">Signal</keyword>
<organism evidence="3 4">
    <name type="scientific">Plebeiibacterium marinum</name>
    <dbReference type="NCBI Taxonomy" id="2992111"/>
    <lineage>
        <taxon>Bacteria</taxon>
        <taxon>Pseudomonadati</taxon>
        <taxon>Bacteroidota</taxon>
        <taxon>Bacteroidia</taxon>
        <taxon>Marinilabiliales</taxon>
        <taxon>Marinilabiliaceae</taxon>
        <taxon>Plebeiibacterium</taxon>
    </lineage>
</organism>
<evidence type="ECO:0000256" key="1">
    <source>
        <dbReference type="SAM" id="SignalP"/>
    </source>
</evidence>
<keyword evidence="4" id="KW-1185">Reference proteome</keyword>
<name>A0AAE3SMJ2_9BACT</name>
<reference evidence="3" key="1">
    <citation type="submission" date="2022-10" db="EMBL/GenBank/DDBJ databases">
        <authorList>
            <person name="Yu W.X."/>
        </authorList>
    </citation>
    <scope>NUCLEOTIDE SEQUENCE</scope>
    <source>
        <strain evidence="3">D04</strain>
    </source>
</reference>
<dbReference type="AlphaFoldDB" id="A0AAE3SMJ2"/>
<evidence type="ECO:0000313" key="3">
    <source>
        <dbReference type="EMBL" id="MCW3807610.1"/>
    </source>
</evidence>
<dbReference type="InterPro" id="IPR036680">
    <property type="entry name" value="SPOR-like_sf"/>
</dbReference>
<dbReference type="RefSeq" id="WP_301202044.1">
    <property type="nucleotide sequence ID" value="NZ_JAPDPI010000052.1"/>
</dbReference>
<protein>
    <submittedName>
        <fullName evidence="3">SPOR domain-containing protein</fullName>
    </submittedName>
</protein>
<dbReference type="Gene3D" id="3.30.70.1070">
    <property type="entry name" value="Sporulation related repeat"/>
    <property type="match status" value="1"/>
</dbReference>
<dbReference type="InterPro" id="IPR007730">
    <property type="entry name" value="SPOR-like_dom"/>
</dbReference>
<dbReference type="PROSITE" id="PS51257">
    <property type="entry name" value="PROKAR_LIPOPROTEIN"/>
    <property type="match status" value="1"/>
</dbReference>
<dbReference type="Proteomes" id="UP001207408">
    <property type="component" value="Unassembled WGS sequence"/>
</dbReference>
<feature type="chain" id="PRO_5042292040" evidence="1">
    <location>
        <begin position="22"/>
        <end position="145"/>
    </location>
</feature>
<evidence type="ECO:0000259" key="2">
    <source>
        <dbReference type="PROSITE" id="PS51724"/>
    </source>
</evidence>
<accession>A0AAE3SMJ2</accession>
<dbReference type="EMBL" id="JAPDPI010000052">
    <property type="protein sequence ID" value="MCW3807610.1"/>
    <property type="molecule type" value="Genomic_DNA"/>
</dbReference>
<dbReference type="Pfam" id="PF05036">
    <property type="entry name" value="SPOR"/>
    <property type="match status" value="1"/>
</dbReference>
<feature type="signal peptide" evidence="1">
    <location>
        <begin position="1"/>
        <end position="21"/>
    </location>
</feature>